<feature type="domain" description="Bacterial type II secretion system protein E" evidence="3">
    <location>
        <begin position="65"/>
        <end position="338"/>
    </location>
</feature>
<dbReference type="CDD" id="cd01130">
    <property type="entry name" value="VirB11-like_ATPase"/>
    <property type="match status" value="1"/>
</dbReference>
<sequence>MIRRTARQGLRALDETLLDTVRRTVLSEAGPVTPLRVATAVRDSGRLLGTAGSLAAVESINAELSGLGPLQPLLKDLEVTDIFVNGPQSVWVDRGSGAELVDVFFTGENQLRALAVRLIAAGGRRLDDASPCVDVRLDGGYRVHAVLPPISAQGVILSIRIRRAEVFTLEELVTNGFAGPAIAAILRAVIAQRLSFLISGATGTGKTTLLSTLLSLCDAKERLVLIEDAAELEPDHPHVLTLEARHANAEGGGAVDLVELVRQALRMSPTRLIVGECRGAEVRELFSALNTGHRGGGGTIHANGATDVPARLAALGALAGLSAEAVAIQAVSALDVVVHLERGPSGRRVAEIGVVLLTEDGLEVAPALSFGNEPGPVAASGRRSAEHVDVPRSQNADRRLVYGAGWEQLLARLGGTIPGTGPASGTR</sequence>
<protein>
    <submittedName>
        <fullName evidence="4">TadA family conjugal transfer-associated ATPase</fullName>
    </submittedName>
</protein>
<evidence type="ECO:0000256" key="1">
    <source>
        <dbReference type="ARBA" id="ARBA00006611"/>
    </source>
</evidence>
<evidence type="ECO:0000259" key="3">
    <source>
        <dbReference type="Pfam" id="PF00437"/>
    </source>
</evidence>
<accession>A0A931G321</accession>
<dbReference type="AlphaFoldDB" id="A0A931G321"/>
<evidence type="ECO:0000256" key="2">
    <source>
        <dbReference type="SAM" id="MobiDB-lite"/>
    </source>
</evidence>
<dbReference type="GO" id="GO:0016887">
    <property type="term" value="F:ATP hydrolysis activity"/>
    <property type="evidence" value="ECO:0007669"/>
    <property type="project" value="InterPro"/>
</dbReference>
<dbReference type="InterPro" id="IPR027417">
    <property type="entry name" value="P-loop_NTPase"/>
</dbReference>
<dbReference type="InterPro" id="IPR001482">
    <property type="entry name" value="T2SS/T4SS_dom"/>
</dbReference>
<evidence type="ECO:0000313" key="5">
    <source>
        <dbReference type="Proteomes" id="UP000655366"/>
    </source>
</evidence>
<dbReference type="InterPro" id="IPR022399">
    <property type="entry name" value="TadA-like_ATPase"/>
</dbReference>
<organism evidence="4 5">
    <name type="scientific">Arthrobacter terrae</name>
    <dbReference type="NCBI Taxonomy" id="2935737"/>
    <lineage>
        <taxon>Bacteria</taxon>
        <taxon>Bacillati</taxon>
        <taxon>Actinomycetota</taxon>
        <taxon>Actinomycetes</taxon>
        <taxon>Micrococcales</taxon>
        <taxon>Micrococcaceae</taxon>
        <taxon>Arthrobacter</taxon>
    </lineage>
</organism>
<feature type="compositionally biased region" description="Basic and acidic residues" evidence="2">
    <location>
        <begin position="383"/>
        <end position="392"/>
    </location>
</feature>
<dbReference type="Pfam" id="PF00437">
    <property type="entry name" value="T2SSE"/>
    <property type="match status" value="1"/>
</dbReference>
<name>A0A931G321_9MICC</name>
<dbReference type="SUPFAM" id="SSF52540">
    <property type="entry name" value="P-loop containing nucleoside triphosphate hydrolases"/>
    <property type="match status" value="1"/>
</dbReference>
<dbReference type="RefSeq" id="WP_196395105.1">
    <property type="nucleotide sequence ID" value="NZ_JADNYM010000002.1"/>
</dbReference>
<dbReference type="NCBIfam" id="TIGR03819">
    <property type="entry name" value="heli_sec_ATPase"/>
    <property type="match status" value="1"/>
</dbReference>
<dbReference type="EMBL" id="JADNYM010000002">
    <property type="protein sequence ID" value="MBG0738161.1"/>
    <property type="molecule type" value="Genomic_DNA"/>
</dbReference>
<dbReference type="Proteomes" id="UP000655366">
    <property type="component" value="Unassembled WGS sequence"/>
</dbReference>
<proteinExistence type="inferred from homology"/>
<comment type="similarity">
    <text evidence="1">Belongs to the GSP E family.</text>
</comment>
<evidence type="ECO:0000313" key="4">
    <source>
        <dbReference type="EMBL" id="MBG0738161.1"/>
    </source>
</evidence>
<keyword evidence="5" id="KW-1185">Reference proteome</keyword>
<feature type="region of interest" description="Disordered" evidence="2">
    <location>
        <begin position="373"/>
        <end position="392"/>
    </location>
</feature>
<dbReference type="Gene3D" id="3.30.450.380">
    <property type="match status" value="1"/>
</dbReference>
<reference evidence="4 5" key="1">
    <citation type="submission" date="2020-11" db="EMBL/GenBank/DDBJ databases">
        <title>Arthrobacter antarcticus sp. nov., isolated from Antarctic Soil.</title>
        <authorList>
            <person name="Li J."/>
        </authorList>
    </citation>
    <scope>NUCLEOTIDE SEQUENCE [LARGE SCALE GENOMIC DNA]</scope>
    <source>
        <strain evidence="4 5">Z1-20</strain>
    </source>
</reference>
<gene>
    <name evidence="4" type="ORF">IV500_01755</name>
</gene>
<comment type="caution">
    <text evidence="4">The sequence shown here is derived from an EMBL/GenBank/DDBJ whole genome shotgun (WGS) entry which is preliminary data.</text>
</comment>
<dbReference type="PANTHER" id="PTHR30486:SF6">
    <property type="entry name" value="TYPE IV PILUS RETRACTATION ATPASE PILT"/>
    <property type="match status" value="1"/>
</dbReference>
<dbReference type="Gene3D" id="3.40.50.300">
    <property type="entry name" value="P-loop containing nucleotide triphosphate hydrolases"/>
    <property type="match status" value="1"/>
</dbReference>
<dbReference type="InterPro" id="IPR050921">
    <property type="entry name" value="T4SS_GSP_E_ATPase"/>
</dbReference>
<dbReference type="PANTHER" id="PTHR30486">
    <property type="entry name" value="TWITCHING MOTILITY PROTEIN PILT"/>
    <property type="match status" value="1"/>
</dbReference>